<dbReference type="AlphaFoldDB" id="A0A7T2U4P7"/>
<dbReference type="EMBL" id="CP065686">
    <property type="protein sequence ID" value="QPS45668.1"/>
    <property type="molecule type" value="Genomic_DNA"/>
</dbReference>
<dbReference type="Proteomes" id="UP000594943">
    <property type="component" value="Chromosome 1"/>
</dbReference>
<name>A0A7T2U4P7_9BURK</name>
<proteinExistence type="predicted"/>
<organism evidence="1 2">
    <name type="scientific">Burkholderia humptydooensis</name>
    <dbReference type="NCBI Taxonomy" id="430531"/>
    <lineage>
        <taxon>Bacteria</taxon>
        <taxon>Pseudomonadati</taxon>
        <taxon>Pseudomonadota</taxon>
        <taxon>Betaproteobacteria</taxon>
        <taxon>Burkholderiales</taxon>
        <taxon>Burkholderiaceae</taxon>
        <taxon>Burkholderia</taxon>
        <taxon>pseudomallei group</taxon>
    </lineage>
</organism>
<protein>
    <submittedName>
        <fullName evidence="1">Uncharacterized protein</fullName>
    </submittedName>
</protein>
<reference evidence="1 2" key="1">
    <citation type="submission" date="2020-12" db="EMBL/GenBank/DDBJ databases">
        <title>FDA dAtabase for Regulatory Grade micrObial Sequences (FDA-ARGOS): Supporting development and validation of Infectious Disease Dx tests.</title>
        <authorList>
            <person name="Nelson B."/>
            <person name="Plummer A."/>
            <person name="Tallon L."/>
            <person name="Sadzewicz L."/>
            <person name="Zhao X."/>
            <person name="Boylan J."/>
            <person name="Ott S."/>
            <person name="Bowen H."/>
            <person name="Vavikolanu K."/>
            <person name="Mehta A."/>
            <person name="Aluvathingal J."/>
            <person name="Nadendla S."/>
            <person name="Myers T."/>
            <person name="Yan Y."/>
            <person name="Sichtig H."/>
        </authorList>
    </citation>
    <scope>NUCLEOTIDE SEQUENCE [LARGE SCALE GENOMIC DNA]</scope>
    <source>
        <strain evidence="1 2">FDAARGOS_899</strain>
    </source>
</reference>
<evidence type="ECO:0000313" key="1">
    <source>
        <dbReference type="EMBL" id="QPS45668.1"/>
    </source>
</evidence>
<accession>A0A7T2U4P7</accession>
<dbReference type="KEGG" id="bhg:I6G56_16860"/>
<evidence type="ECO:0000313" key="2">
    <source>
        <dbReference type="Proteomes" id="UP000594943"/>
    </source>
</evidence>
<dbReference type="RefSeq" id="WP_162486743.1">
    <property type="nucleotide sequence ID" value="NZ_CP013380.1"/>
</dbReference>
<gene>
    <name evidence="1" type="ORF">I6G56_16860</name>
</gene>
<sequence>MLEFSGSVRRPAACAGRLAVQFDKSVIRESRWFGPSAARANRRDEKKPPGSPAVFREFGCASRAITPLDPPAA</sequence>